<accession>A0A388TEF6</accession>
<dbReference type="EMBL" id="BGZN01000108">
    <property type="protein sequence ID" value="GBR74934.1"/>
    <property type="molecule type" value="Genomic_DNA"/>
</dbReference>
<comment type="caution">
    <text evidence="1">The sequence shown here is derived from an EMBL/GenBank/DDBJ whole genome shotgun (WGS) entry which is preliminary data.</text>
</comment>
<proteinExistence type="predicted"/>
<evidence type="ECO:0000313" key="2">
    <source>
        <dbReference type="Proteomes" id="UP000269352"/>
    </source>
</evidence>
<dbReference type="AlphaFoldDB" id="A0A388TEF6"/>
<organism evidence="1 2">
    <name type="scientific">Termititenax aidoneus</name>
    <dbReference type="NCBI Taxonomy" id="2218524"/>
    <lineage>
        <taxon>Bacteria</taxon>
        <taxon>Bacillati</taxon>
        <taxon>Candidatus Margulisiibacteriota</taxon>
        <taxon>Candidatus Termititenacia</taxon>
        <taxon>Candidatus Termititenacales</taxon>
        <taxon>Candidatus Termititenacaceae</taxon>
        <taxon>Candidatus Termititenax</taxon>
    </lineage>
</organism>
<gene>
    <name evidence="1" type="ORF">NO1_2021</name>
</gene>
<keyword evidence="2" id="KW-1185">Reference proteome</keyword>
<protein>
    <submittedName>
        <fullName evidence="1">Uncharacterized protein</fullName>
    </submittedName>
</protein>
<evidence type="ECO:0000313" key="1">
    <source>
        <dbReference type="EMBL" id="GBR74934.1"/>
    </source>
</evidence>
<name>A0A388TEF6_TERA1</name>
<dbReference type="Proteomes" id="UP000269352">
    <property type="component" value="Unassembled WGS sequence"/>
</dbReference>
<reference evidence="1 2" key="1">
    <citation type="journal article" date="2019" name="ISME J.">
        <title>Genome analyses of uncultured TG2/ZB3 bacteria in 'Margulisbacteria' specifically attached to ectosymbiotic spirochetes of protists in the termite gut.</title>
        <authorList>
            <person name="Utami Y.D."/>
            <person name="Kuwahara H."/>
            <person name="Igai K."/>
            <person name="Murakami T."/>
            <person name="Sugaya K."/>
            <person name="Morikawa T."/>
            <person name="Nagura Y."/>
            <person name="Yuki M."/>
            <person name="Deevong P."/>
            <person name="Inoue T."/>
            <person name="Kihara K."/>
            <person name="Lo N."/>
            <person name="Yamada A."/>
            <person name="Ohkuma M."/>
            <person name="Hongoh Y."/>
        </authorList>
    </citation>
    <scope>NUCLEOTIDE SEQUENCE [LARGE SCALE GENOMIC DNA]</scope>
    <source>
        <strain evidence="1">NkOx7-01</strain>
    </source>
</reference>
<sequence length="78" mass="8735">MSWRLKLAVFLMLISVLAWPGLALAPFLPLSEQGKWIYSICAIGFGQITWNAGLIIGGVEAVAKRQEILAWFKKVFQK</sequence>